<dbReference type="Gene3D" id="2.60.120.10">
    <property type="entry name" value="Jelly Rolls"/>
    <property type="match status" value="2"/>
</dbReference>
<dbReference type="InterPro" id="IPR014710">
    <property type="entry name" value="RmlC-like_jellyroll"/>
</dbReference>
<comment type="caution">
    <text evidence="3">The sequence shown here is derived from an EMBL/GenBank/DDBJ whole genome shotgun (WGS) entry which is preliminary data.</text>
</comment>
<accession>A0A9P1DAE7</accession>
<evidence type="ECO:0000313" key="5">
    <source>
        <dbReference type="Proteomes" id="UP001152797"/>
    </source>
</evidence>
<dbReference type="AlphaFoldDB" id="A0A9P1DAE7"/>
<name>A0A9P1DAE7_9DINO</name>
<protein>
    <recommendedName>
        <fullName evidence="2">Cyclic nucleotide-binding domain-containing protein</fullName>
    </recommendedName>
</protein>
<dbReference type="EMBL" id="CAMXCT020003890">
    <property type="protein sequence ID" value="CAL1160085.1"/>
    <property type="molecule type" value="Genomic_DNA"/>
</dbReference>
<proteinExistence type="predicted"/>
<feature type="region of interest" description="Disordered" evidence="1">
    <location>
        <begin position="580"/>
        <end position="602"/>
    </location>
</feature>
<feature type="region of interest" description="Disordered" evidence="1">
    <location>
        <begin position="774"/>
        <end position="798"/>
    </location>
</feature>
<evidence type="ECO:0000313" key="3">
    <source>
        <dbReference type="EMBL" id="CAI4006710.1"/>
    </source>
</evidence>
<reference evidence="3" key="1">
    <citation type="submission" date="2022-10" db="EMBL/GenBank/DDBJ databases">
        <authorList>
            <person name="Chen Y."/>
            <person name="Dougan E. K."/>
            <person name="Chan C."/>
            <person name="Rhodes N."/>
            <person name="Thang M."/>
        </authorList>
    </citation>
    <scope>NUCLEOTIDE SEQUENCE</scope>
</reference>
<organism evidence="3">
    <name type="scientific">Cladocopium goreaui</name>
    <dbReference type="NCBI Taxonomy" id="2562237"/>
    <lineage>
        <taxon>Eukaryota</taxon>
        <taxon>Sar</taxon>
        <taxon>Alveolata</taxon>
        <taxon>Dinophyceae</taxon>
        <taxon>Suessiales</taxon>
        <taxon>Symbiodiniaceae</taxon>
        <taxon>Cladocopium</taxon>
    </lineage>
</organism>
<dbReference type="InterPro" id="IPR000595">
    <property type="entry name" value="cNMP-bd_dom"/>
</dbReference>
<keyword evidence="5" id="KW-1185">Reference proteome</keyword>
<gene>
    <name evidence="3" type="ORF">C1SCF055_LOCUS32325</name>
</gene>
<reference evidence="4 5" key="2">
    <citation type="submission" date="2024-05" db="EMBL/GenBank/DDBJ databases">
        <authorList>
            <person name="Chen Y."/>
            <person name="Shah S."/>
            <person name="Dougan E. K."/>
            <person name="Thang M."/>
            <person name="Chan C."/>
        </authorList>
    </citation>
    <scope>NUCLEOTIDE SEQUENCE [LARGE SCALE GENOMIC DNA]</scope>
</reference>
<evidence type="ECO:0000313" key="4">
    <source>
        <dbReference type="EMBL" id="CAL4794022.1"/>
    </source>
</evidence>
<evidence type="ECO:0000259" key="2">
    <source>
        <dbReference type="PROSITE" id="PS50042"/>
    </source>
</evidence>
<dbReference type="Proteomes" id="UP001152797">
    <property type="component" value="Unassembled WGS sequence"/>
</dbReference>
<dbReference type="EMBL" id="CAMXCT030003890">
    <property type="protein sequence ID" value="CAL4794022.1"/>
    <property type="molecule type" value="Genomic_DNA"/>
</dbReference>
<dbReference type="SUPFAM" id="SSF51206">
    <property type="entry name" value="cAMP-binding domain-like"/>
    <property type="match status" value="2"/>
</dbReference>
<dbReference type="PROSITE" id="PS50042">
    <property type="entry name" value="CNMP_BINDING_3"/>
    <property type="match status" value="1"/>
</dbReference>
<dbReference type="InterPro" id="IPR018490">
    <property type="entry name" value="cNMP-bd_dom_sf"/>
</dbReference>
<feature type="compositionally biased region" description="Polar residues" evidence="1">
    <location>
        <begin position="585"/>
        <end position="594"/>
    </location>
</feature>
<feature type="domain" description="Cyclic nucleotide-binding" evidence="2">
    <location>
        <begin position="111"/>
        <end position="164"/>
    </location>
</feature>
<evidence type="ECO:0000256" key="1">
    <source>
        <dbReference type="SAM" id="MobiDB-lite"/>
    </source>
</evidence>
<sequence length="845" mass="92466">MFDLLSSPFFRYVLIGKSVHFSRCLARSGYRPCTVDSEADGVKRPGDEVPGSGQASFAPLTSGFVLVKASSAVQTPCGQRSVEELRRLRCFVLGASRGELVHSAPSGRGTLFWNFAEAIQDDACQHLALRSLSPGETIFQEGCQAEDLFIVLSGVVQLQLRRDELDLGLELRPKAPVDEVVALEQINLTRSPMACDFVLEQKTTVAQVATNHRTTLRLLRGRTEQNLPRISTPESPVSLRTLEKSFTKVLSESPRAVSPRRALRRDDRLLRPVAEVIQALAAAIGDGKAVASETSQSSFQRQWQQFQEQVRGRVDGAATRDSAARRASRLKGAVTVESVAPEVDLPAVPPEPSVTLPTQRQKVVVSEEKASSGAILAAAACMAGTSHKWSAVAGENCQLLVMNSKFLGRAIKKELKRRRSERQQMLLNALGGPLKTLEEEKLLTLATAARTILYRRGEVLCQEGEMRAAASQSRLLVLMLGEARCLRIDEKAPKRALGLSQSRRMAAMQSAGTLLPGHAVNAASIMAEEPEPFTVVIDTVEALVLTLPVSDLARMMSVQMMEQLKVTASERSAWRRSQGAAMQAEATTTTNTALSRAKEPPKEELARLETVLHDRPEILCQSPRQPPGISHEEGRDMMTSSLSVRRAPTSIECPKIHPALIHSHLKAKDMRFKARQTMPMLTQETETSRTTDSDVMRSCDDWGFRRVQKRQSLRRARTLRGASGDMVETEAIAGLDNALEDIATSCSSFQAFSDPRPVVAKRATVGVQPRAQGVTEGGFASGSARKCPPVPTSPMKGMEGNLRVASIEQFLEKGSHSWRGWGKFGRPRTLAKLDDEHLSQVLPTV</sequence>
<dbReference type="CDD" id="cd00038">
    <property type="entry name" value="CAP_ED"/>
    <property type="match status" value="1"/>
</dbReference>
<dbReference type="EMBL" id="CAMXCT010003890">
    <property type="protein sequence ID" value="CAI4006710.1"/>
    <property type="molecule type" value="Genomic_DNA"/>
</dbReference>